<dbReference type="InterPro" id="IPR036220">
    <property type="entry name" value="UDP-Glc/GDP-Man_DH_C_sf"/>
</dbReference>
<dbReference type="InterPro" id="IPR014027">
    <property type="entry name" value="UDP-Glc/GDP-Man_DH_C"/>
</dbReference>
<dbReference type="PANTHER" id="PTHR43491">
    <property type="entry name" value="UDP-N-ACETYL-D-MANNOSAMINE DEHYDROGENASE"/>
    <property type="match status" value="1"/>
</dbReference>
<keyword evidence="10" id="KW-1185">Reference proteome</keyword>
<proteinExistence type="inferred from homology"/>
<keyword evidence="4" id="KW-0520">NAD</keyword>
<evidence type="ECO:0000256" key="2">
    <source>
        <dbReference type="ARBA" id="ARBA00016796"/>
    </source>
</evidence>
<evidence type="ECO:0000259" key="8">
    <source>
        <dbReference type="SMART" id="SM00984"/>
    </source>
</evidence>
<dbReference type="GO" id="GO:0000271">
    <property type="term" value="P:polysaccharide biosynthetic process"/>
    <property type="evidence" value="ECO:0007669"/>
    <property type="project" value="InterPro"/>
</dbReference>
<dbReference type="EMBL" id="FOXI01000015">
    <property type="protein sequence ID" value="SFQ00511.1"/>
    <property type="molecule type" value="Genomic_DNA"/>
</dbReference>
<dbReference type="SUPFAM" id="SSF52413">
    <property type="entry name" value="UDP-glucose/GDP-mannose dehydrogenase C-terminal domain"/>
    <property type="match status" value="1"/>
</dbReference>
<name>A0A1I5UZ47_9EURY</name>
<dbReference type="PIRSF" id="PIRSF500136">
    <property type="entry name" value="UDP_ManNAc_DH"/>
    <property type="match status" value="1"/>
</dbReference>
<organism evidence="9 10">
    <name type="scientific">Halolamina pelagica</name>
    <dbReference type="NCBI Taxonomy" id="699431"/>
    <lineage>
        <taxon>Archaea</taxon>
        <taxon>Methanobacteriati</taxon>
        <taxon>Methanobacteriota</taxon>
        <taxon>Stenosarchaea group</taxon>
        <taxon>Halobacteria</taxon>
        <taxon>Halobacteriales</taxon>
        <taxon>Haloferacaceae</taxon>
    </lineage>
</organism>
<evidence type="ECO:0000313" key="9">
    <source>
        <dbReference type="EMBL" id="SFQ00511.1"/>
    </source>
</evidence>
<evidence type="ECO:0000256" key="6">
    <source>
        <dbReference type="ARBA" id="ARBA00049130"/>
    </source>
</evidence>
<reference evidence="10" key="1">
    <citation type="submission" date="2016-10" db="EMBL/GenBank/DDBJ databases">
        <authorList>
            <person name="Varghese N."/>
            <person name="Submissions S."/>
        </authorList>
    </citation>
    <scope>NUCLEOTIDE SEQUENCE [LARGE SCALE GENOMIC DNA]</scope>
    <source>
        <strain evidence="10">CGMCC 1.10329</strain>
    </source>
</reference>
<dbReference type="AlphaFoldDB" id="A0A1I5UZ47"/>
<dbReference type="SUPFAM" id="SSF51735">
    <property type="entry name" value="NAD(P)-binding Rossmann-fold domains"/>
    <property type="match status" value="1"/>
</dbReference>
<sequence>MSTLYDLDATTKDRTKVFESGEIPVAVYGLGKMGLPLAAVYAENCSNVIGVDIDPEVVNAVEAGDCPISGEPGLSALVEETVREGSLSATTNIKAAATESEIHVAIVPTLLDDDQNPDLSILKSLLKKVGAQIDAGDVVFIESTVPPGACRDEILPLLEEASRLNRGEFGLAFCPERTSSGRAIKDITGAYPKVVGGIDEASARVAQAVYESINDAGVIRVENATTAEMVKITEGLYRDVNIALVNELASVADDLPVNFREVTSAASTIPFINVHEPGVGVGGHCIPYYPYFVMNWLEGDFPLLRLARERNDRMPEFTIDCLQDQLASVGESLEGSRVLVLGVAYKPGVAETRATPAGPIINQLVKAGSEVFVSDPVLDDEKMGDFGGEVLPTSDILRMDLDAVVIVTAHEEFTEIDWTAFDPMVIINGRQSMSVDNDKHRIYTIGSGLESEGNL</sequence>
<dbReference type="Gene3D" id="3.40.50.720">
    <property type="entry name" value="NAD(P)-binding Rossmann-like Domain"/>
    <property type="match status" value="2"/>
</dbReference>
<comment type="similarity">
    <text evidence="7">Belongs to the UDP-glucose/GDP-mannose dehydrogenase family.</text>
</comment>
<comment type="catalytic activity">
    <reaction evidence="6">
        <text>UDP-N-acetyl-alpha-D-mannosamine + 2 NAD(+) + H2O = UDP-N-acetyl-alpha-D-mannosaminouronate + 2 NADH + 3 H(+)</text>
        <dbReference type="Rhea" id="RHEA:25780"/>
        <dbReference type="ChEBI" id="CHEBI:15377"/>
        <dbReference type="ChEBI" id="CHEBI:15378"/>
        <dbReference type="ChEBI" id="CHEBI:57540"/>
        <dbReference type="ChEBI" id="CHEBI:57945"/>
        <dbReference type="ChEBI" id="CHEBI:68623"/>
        <dbReference type="ChEBI" id="CHEBI:70731"/>
        <dbReference type="EC" id="1.1.1.336"/>
    </reaction>
</comment>
<dbReference type="InterPro" id="IPR001732">
    <property type="entry name" value="UDP-Glc/GDP-Man_DH_N"/>
</dbReference>
<keyword evidence="3" id="KW-0560">Oxidoreductase</keyword>
<dbReference type="Pfam" id="PF03721">
    <property type="entry name" value="UDPG_MGDP_dh_N"/>
    <property type="match status" value="1"/>
</dbReference>
<dbReference type="PIRSF" id="PIRSF000124">
    <property type="entry name" value="UDPglc_GDPman_dh"/>
    <property type="match status" value="1"/>
</dbReference>
<dbReference type="GO" id="GO:0016628">
    <property type="term" value="F:oxidoreductase activity, acting on the CH-CH group of donors, NAD or NADP as acceptor"/>
    <property type="evidence" value="ECO:0007669"/>
    <property type="project" value="InterPro"/>
</dbReference>
<dbReference type="RefSeq" id="WP_074879859.1">
    <property type="nucleotide sequence ID" value="NZ_FOXI01000015.1"/>
</dbReference>
<protein>
    <recommendedName>
        <fullName evidence="2">UDP-N-acetyl-D-mannosamine dehydrogenase</fullName>
        <ecNumber evidence="1">1.1.1.336</ecNumber>
    </recommendedName>
    <alternativeName>
        <fullName evidence="5">UDP-ManNAc 6-dehydrogenase</fullName>
    </alternativeName>
</protein>
<gene>
    <name evidence="9" type="ORF">SAMN05216277_11539</name>
</gene>
<feature type="domain" description="UDP-glucose/GDP-mannose dehydrogenase C-terminal" evidence="8">
    <location>
        <begin position="339"/>
        <end position="423"/>
    </location>
</feature>
<dbReference type="InterPro" id="IPR008927">
    <property type="entry name" value="6-PGluconate_DH-like_C_sf"/>
</dbReference>
<dbReference type="SUPFAM" id="SSF48179">
    <property type="entry name" value="6-phosphogluconate dehydrogenase C-terminal domain-like"/>
    <property type="match status" value="1"/>
</dbReference>
<evidence type="ECO:0000256" key="3">
    <source>
        <dbReference type="ARBA" id="ARBA00023002"/>
    </source>
</evidence>
<dbReference type="InterPro" id="IPR014026">
    <property type="entry name" value="UDP-Glc/GDP-Man_DH_dimer"/>
</dbReference>
<dbReference type="OrthoDB" id="372050at2157"/>
<dbReference type="InterPro" id="IPR036291">
    <property type="entry name" value="NAD(P)-bd_dom_sf"/>
</dbReference>
<evidence type="ECO:0000256" key="1">
    <source>
        <dbReference type="ARBA" id="ARBA00012935"/>
    </source>
</evidence>
<evidence type="ECO:0000256" key="4">
    <source>
        <dbReference type="ARBA" id="ARBA00023027"/>
    </source>
</evidence>
<evidence type="ECO:0000256" key="7">
    <source>
        <dbReference type="PIRNR" id="PIRNR000124"/>
    </source>
</evidence>
<dbReference type="SMART" id="SM00984">
    <property type="entry name" value="UDPG_MGDP_dh_C"/>
    <property type="match status" value="1"/>
</dbReference>
<dbReference type="Proteomes" id="UP000183769">
    <property type="component" value="Unassembled WGS sequence"/>
</dbReference>
<dbReference type="InterPro" id="IPR017476">
    <property type="entry name" value="UDP-Glc/GDP-Man"/>
</dbReference>
<evidence type="ECO:0000256" key="5">
    <source>
        <dbReference type="ARBA" id="ARBA00030172"/>
    </source>
</evidence>
<dbReference type="PANTHER" id="PTHR43491:SF5">
    <property type="entry name" value="UDP-N-ACETYL-D-MANNOSAMINE DEHYDROGENASE"/>
    <property type="match status" value="1"/>
</dbReference>
<dbReference type="EC" id="1.1.1.336" evidence="1"/>
<dbReference type="Pfam" id="PF00984">
    <property type="entry name" value="UDPG_MGDP_dh"/>
    <property type="match status" value="1"/>
</dbReference>
<evidence type="ECO:0000313" key="10">
    <source>
        <dbReference type="Proteomes" id="UP000183769"/>
    </source>
</evidence>
<dbReference type="GO" id="GO:0089714">
    <property type="term" value="F:UDP-N-acetyl-D-mannosamine dehydrogenase activity"/>
    <property type="evidence" value="ECO:0007669"/>
    <property type="project" value="UniProtKB-EC"/>
</dbReference>
<accession>A0A1I5UZ47</accession>
<dbReference type="NCBIfam" id="TIGR03026">
    <property type="entry name" value="NDP-sugDHase"/>
    <property type="match status" value="1"/>
</dbReference>
<dbReference type="Pfam" id="PF03720">
    <property type="entry name" value="UDPG_MGDP_dh_C"/>
    <property type="match status" value="1"/>
</dbReference>
<dbReference type="InterPro" id="IPR028359">
    <property type="entry name" value="UDP_ManNAc/GlcNAc_DH"/>
</dbReference>
<dbReference type="GO" id="GO:0051287">
    <property type="term" value="F:NAD binding"/>
    <property type="evidence" value="ECO:0007669"/>
    <property type="project" value="InterPro"/>
</dbReference>